<reference evidence="2 3" key="1">
    <citation type="submission" date="2016-02" db="EMBL/GenBank/DDBJ databases">
        <title>Genome sequence of Clostridium colicanis DSM 13634.</title>
        <authorList>
            <person name="Poehlein A."/>
            <person name="Daniel R."/>
        </authorList>
    </citation>
    <scope>NUCLEOTIDE SEQUENCE [LARGE SCALE GENOMIC DNA]</scope>
    <source>
        <strain evidence="2 3">DSM 13634</strain>
    </source>
</reference>
<name>A0A151AP25_9CLOT</name>
<gene>
    <name evidence="2" type="ORF">CLCOL_11420</name>
</gene>
<protein>
    <submittedName>
        <fullName evidence="2">Uncharacterized protein</fullName>
    </submittedName>
</protein>
<dbReference type="Proteomes" id="UP000075374">
    <property type="component" value="Unassembled WGS sequence"/>
</dbReference>
<organism evidence="2 3">
    <name type="scientific">Clostridium colicanis DSM 13634</name>
    <dbReference type="NCBI Taxonomy" id="1121305"/>
    <lineage>
        <taxon>Bacteria</taxon>
        <taxon>Bacillati</taxon>
        <taxon>Bacillota</taxon>
        <taxon>Clostridia</taxon>
        <taxon>Eubacteriales</taxon>
        <taxon>Clostridiaceae</taxon>
        <taxon>Clostridium</taxon>
    </lineage>
</organism>
<evidence type="ECO:0000313" key="3">
    <source>
        <dbReference type="Proteomes" id="UP000075374"/>
    </source>
</evidence>
<dbReference type="STRING" id="1121305.CLCOL_11420"/>
<dbReference type="EMBL" id="LTBB01000004">
    <property type="protein sequence ID" value="KYH29394.1"/>
    <property type="molecule type" value="Genomic_DNA"/>
</dbReference>
<proteinExistence type="predicted"/>
<sequence length="191" mass="22645">MNINKAIRKQKKSIKRFMLSMGFIFILLPTVAYVSKISSWFLIIYLILIEIFIIVAILIRLNRETLKFEYGSRLKIQNGILGEGYSIDCNKVKAVHSINRGKALEIIVILKSRFRNKNIKKVDSNFLKDNNWANIYFNDTKENSKTEYYYIIIDKGGYIKYKFLDLLYRNCIKADFTEEAIKRIKEYRIKE</sequence>
<feature type="transmembrane region" description="Helical" evidence="1">
    <location>
        <begin position="17"/>
        <end position="34"/>
    </location>
</feature>
<dbReference type="PATRIC" id="fig|1121305.3.peg.1142"/>
<feature type="transmembrane region" description="Helical" evidence="1">
    <location>
        <begin position="40"/>
        <end position="59"/>
    </location>
</feature>
<keyword evidence="1" id="KW-0472">Membrane</keyword>
<accession>A0A151AP25</accession>
<keyword evidence="3" id="KW-1185">Reference proteome</keyword>
<evidence type="ECO:0000256" key="1">
    <source>
        <dbReference type="SAM" id="Phobius"/>
    </source>
</evidence>
<keyword evidence="1" id="KW-1133">Transmembrane helix</keyword>
<comment type="caution">
    <text evidence="2">The sequence shown here is derived from an EMBL/GenBank/DDBJ whole genome shotgun (WGS) entry which is preliminary data.</text>
</comment>
<keyword evidence="1" id="KW-0812">Transmembrane</keyword>
<evidence type="ECO:0000313" key="2">
    <source>
        <dbReference type="EMBL" id="KYH29394.1"/>
    </source>
</evidence>
<dbReference type="AlphaFoldDB" id="A0A151AP25"/>
<dbReference type="RefSeq" id="WP_061858009.1">
    <property type="nucleotide sequence ID" value="NZ_LTBB01000004.1"/>
</dbReference>